<keyword evidence="4" id="KW-0812">Transmembrane</keyword>
<dbReference type="InterPro" id="IPR020806">
    <property type="entry name" value="PKS_PP-bd"/>
</dbReference>
<feature type="region of interest" description="Disordered" evidence="3">
    <location>
        <begin position="448"/>
        <end position="474"/>
    </location>
</feature>
<dbReference type="InterPro" id="IPR042099">
    <property type="entry name" value="ANL_N_sf"/>
</dbReference>
<sequence>MVAGAAHGTATAPPVPPPNRRRWTGSRRRPGPGLGAGPAPAPADERIDRLVERTCDELRRHGRATAAAVDTGDGPMSYVALETAAARLARYLRRRRIAAGDRVAVLLDRPGDALVAQLATARIGAVAVPLDARLPDAALAAVLEAAGVGIVLTRTDEASRLDASDVDAVYLDRAQARIDQEDAQRLTDTERGSVVGTPAYVVVHAADRSAGAHGGLRSTAVGHDAAAAFVRGVAGLLQIGPDDRFHHDTRAGSDLAVLETWLAWSCGAAVVTAPPGPPLRGTALGRHLRDRRVTVLRASAEDLEGIEETLPDLRLLLLTGTGRPRDLLARWHRPGRRIVGLHGAPETTVAALWTELHPQRPATHGRPLPGYGVLITDPADPRRVLPAGGIGEIAVTGPGVARGYVGRRDLTAEAFVPVPGRGPGLMFRTGDLGRIAPSGEVERIARLDGADGRGERIPPSAARPSPQAAPGRSRRTTVMALLSTPVADDDAAPAGDAAPVEEAPPAPVASGTGTTAPHPASEAPEAPDTAAGTTDGTAEGTAATTAEDTAGGTTEKAPDDTADGTTGEKAGDTTTGKTTRYPAPEPLSGVDAPTTALRATPPAAAPRAPQAPPAPGRPPAPPGRRPTPPGQAPPGLATPGRGTPGPGTPARGTPGRGMPGPGTPGPATPGARAPGALPHRGPPVRPGAPGRPGPMGPGPAGPAARPQAPGRPGMPPAPARPSGIGSPAAPVAAAASAVAAPPAAPGATEALLKEILVEVLGRPDVPRDGNFFDDLGADSLLMARFCAKIRKHPDLPSAAMQDVYQHPTLAGLAGALAPAAKPKDTAGAARTTSGLGALLAEVLERPDVPPQAHFFDDLGADSLLMARFCARTRKRSDLPSVGMPDVYKHPTIASLTAALGAGDDRPAGPAGPPPTEADEPTGPRAGTAAFVLCGAAQLVCVLAYSYIAAVILTWGFRAVTAATGLVEGYVAALLAGVAGFVTLSVLPVVAKWVLIGRWKPGAFRVWSPAYLRFWVVKTLVRTSPMVLFTGTPAFTLYLRALGAKVGRDVTYLSSQVPVCTDLFSIGDRSLVRKEAVIACYRAQDGRIEIGGVSIGADAFVGEATVLDVRTAVGDGASLAHSSSLHAGQAIPTGEVWHGSPGRRADGPLPAVPPAPGSRPRRALYSSVLLVFVLAVASPATLAVAGALYSLVPQFAALFEPAPGVIFTAQFHLELLALTAILFFGGLVLGLAVIVTLPRLLAVWVRPDVVYPLYGVRYWLHRSIGTMTNARPFVELFGDSSAIAHYLVLVGYRLKPLQQTGSNFGMAVQHENPFLTSVGSGTVVADGLSVMNAEYSATSFRVSRTAIGANNFLGNRIAYPPQGRTGDDCLLATKVQVPLHGPVRQGVGLLGSPSFEIPRTVARDSALDVADPQELAASLRRKNRNNAVSMVLHLLVRWFFFYLSLVTVAAVASLPIAAGPAEVVLAELVGIVVLVAWFTLVQRSVSPLKARRPDGASIYDPVFWRHERYWKVPAPHWVQMFNGTPFKPLVWRLLGVHVGARVFDDGANLTEKGFTTIGDDATLGEGCVIQCHSQEDGGFKSDDVVIGARVTLGVSSFIHYGTTIGDGAILAPDTFLMKGEEVPPGEIWGGNPARGID</sequence>
<feature type="compositionally biased region" description="Low complexity" evidence="3">
    <location>
        <begin position="516"/>
        <end position="555"/>
    </location>
</feature>
<feature type="transmembrane region" description="Helical" evidence="4">
    <location>
        <begin position="968"/>
        <end position="994"/>
    </location>
</feature>
<dbReference type="Gene3D" id="2.160.10.10">
    <property type="entry name" value="Hexapeptide repeat proteins"/>
    <property type="match status" value="2"/>
</dbReference>
<feature type="domain" description="Carrier" evidence="5">
    <location>
        <begin position="743"/>
        <end position="820"/>
    </location>
</feature>
<feature type="compositionally biased region" description="Basic residues" evidence="3">
    <location>
        <begin position="19"/>
        <end position="30"/>
    </location>
</feature>
<dbReference type="Gene3D" id="1.10.1200.10">
    <property type="entry name" value="ACP-like"/>
    <property type="match status" value="2"/>
</dbReference>
<dbReference type="PROSITE" id="PS50075">
    <property type="entry name" value="CARRIER"/>
    <property type="match status" value="2"/>
</dbReference>
<feature type="compositionally biased region" description="Low complexity" evidence="3">
    <location>
        <begin position="592"/>
        <end position="608"/>
    </location>
</feature>
<keyword evidence="4" id="KW-1133">Transmembrane helix</keyword>
<feature type="transmembrane region" description="Helical" evidence="4">
    <location>
        <begin position="1210"/>
        <end position="1236"/>
    </location>
</feature>
<dbReference type="SMART" id="SM00823">
    <property type="entry name" value="PKS_PP"/>
    <property type="match status" value="2"/>
</dbReference>
<feature type="domain" description="Carrier" evidence="5">
    <location>
        <begin position="826"/>
        <end position="903"/>
    </location>
</feature>
<dbReference type="RefSeq" id="WP_208113953.1">
    <property type="nucleotide sequence ID" value="NZ_SNYO01000001.1"/>
</dbReference>
<dbReference type="InterPro" id="IPR012728">
    <property type="entry name" value="Pls/PosA_C"/>
</dbReference>
<protein>
    <submittedName>
        <fullName evidence="6">Non-ribosomal peptide synthetase-like protein</fullName>
    </submittedName>
</protein>
<dbReference type="InterPro" id="IPR036736">
    <property type="entry name" value="ACP-like_sf"/>
</dbReference>
<reference evidence="6 7" key="1">
    <citation type="submission" date="2019-03" db="EMBL/GenBank/DDBJ databases">
        <title>Genomic Encyclopedia of Type Strains, Phase IV (KMG-IV): sequencing the most valuable type-strain genomes for metagenomic binning, comparative biology and taxonomic classification.</title>
        <authorList>
            <person name="Goeker M."/>
        </authorList>
    </citation>
    <scope>NUCLEOTIDE SEQUENCE [LARGE SCALE GENOMIC DNA]</scope>
    <source>
        <strain evidence="6 7">DSM 45775</strain>
    </source>
</reference>
<feature type="transmembrane region" description="Helical" evidence="4">
    <location>
        <begin position="1014"/>
        <end position="1038"/>
    </location>
</feature>
<feature type="region of interest" description="Disordered" evidence="3">
    <location>
        <begin position="1"/>
        <end position="45"/>
    </location>
</feature>
<evidence type="ECO:0000259" key="5">
    <source>
        <dbReference type="PROSITE" id="PS50075"/>
    </source>
</evidence>
<evidence type="ECO:0000256" key="4">
    <source>
        <dbReference type="SAM" id="Phobius"/>
    </source>
</evidence>
<proteinExistence type="predicted"/>
<feature type="compositionally biased region" description="Low complexity" evidence="3">
    <location>
        <begin position="1"/>
        <end position="12"/>
    </location>
</feature>
<feature type="region of interest" description="Disordered" evidence="3">
    <location>
        <begin position="488"/>
        <end position="728"/>
    </location>
</feature>
<keyword evidence="1" id="KW-0596">Phosphopantetheine</keyword>
<dbReference type="GO" id="GO:0031177">
    <property type="term" value="F:phosphopantetheine binding"/>
    <property type="evidence" value="ECO:0007669"/>
    <property type="project" value="InterPro"/>
</dbReference>
<dbReference type="GO" id="GO:0005737">
    <property type="term" value="C:cytoplasm"/>
    <property type="evidence" value="ECO:0007669"/>
    <property type="project" value="TreeGrafter"/>
</dbReference>
<feature type="compositionally biased region" description="Low complexity" evidence="3">
    <location>
        <begin position="492"/>
        <end position="501"/>
    </location>
</feature>
<dbReference type="SUPFAM" id="SSF47336">
    <property type="entry name" value="ACP-like"/>
    <property type="match status" value="2"/>
</dbReference>
<comment type="caution">
    <text evidence="6">The sequence shown here is derived from an EMBL/GenBank/DDBJ whole genome shotgun (WGS) entry which is preliminary data.</text>
</comment>
<keyword evidence="4" id="KW-0472">Membrane</keyword>
<keyword evidence="2" id="KW-0597">Phosphoprotein</keyword>
<evidence type="ECO:0000313" key="6">
    <source>
        <dbReference type="EMBL" id="TDQ65250.1"/>
    </source>
</evidence>
<evidence type="ECO:0000256" key="2">
    <source>
        <dbReference type="ARBA" id="ARBA00022553"/>
    </source>
</evidence>
<feature type="transmembrane region" description="Helical" evidence="4">
    <location>
        <begin position="929"/>
        <end position="956"/>
    </location>
</feature>
<feature type="compositionally biased region" description="Low complexity" evidence="3">
    <location>
        <begin position="668"/>
        <end position="678"/>
    </location>
</feature>
<dbReference type="Gene3D" id="3.40.50.12780">
    <property type="entry name" value="N-terminal domain of ligase-like"/>
    <property type="match status" value="1"/>
</dbReference>
<name>A0A4R6VRZ6_9PSEU</name>
<feature type="compositionally biased region" description="Pro residues" evidence="3">
    <location>
        <begin position="609"/>
        <end position="632"/>
    </location>
</feature>
<dbReference type="Proteomes" id="UP000295705">
    <property type="component" value="Unassembled WGS sequence"/>
</dbReference>
<feature type="transmembrane region" description="Helical" evidence="4">
    <location>
        <begin position="1429"/>
        <end position="1456"/>
    </location>
</feature>
<dbReference type="PANTHER" id="PTHR45527:SF1">
    <property type="entry name" value="FATTY ACID SYNTHASE"/>
    <property type="match status" value="1"/>
</dbReference>
<dbReference type="EMBL" id="SNYO01000001">
    <property type="protein sequence ID" value="TDQ65250.1"/>
    <property type="molecule type" value="Genomic_DNA"/>
</dbReference>
<feature type="compositionally biased region" description="Pro residues" evidence="3">
    <location>
        <begin position="680"/>
        <end position="700"/>
    </location>
</feature>
<evidence type="ECO:0000256" key="3">
    <source>
        <dbReference type="SAM" id="MobiDB-lite"/>
    </source>
</evidence>
<dbReference type="Pfam" id="PF00550">
    <property type="entry name" value="PP-binding"/>
    <property type="match status" value="2"/>
</dbReference>
<gene>
    <name evidence="6" type="ORF">EV188_101500</name>
</gene>
<dbReference type="GO" id="GO:0044550">
    <property type="term" value="P:secondary metabolite biosynthetic process"/>
    <property type="evidence" value="ECO:0007669"/>
    <property type="project" value="TreeGrafter"/>
</dbReference>
<evidence type="ECO:0000256" key="1">
    <source>
        <dbReference type="ARBA" id="ARBA00022450"/>
    </source>
</evidence>
<dbReference type="NCBIfam" id="TIGR02353">
    <property type="entry name" value="NRPS_term_dom"/>
    <property type="match status" value="1"/>
</dbReference>
<dbReference type="InterPro" id="IPR000873">
    <property type="entry name" value="AMP-dep_synth/lig_dom"/>
</dbReference>
<dbReference type="SUPFAM" id="SSF51161">
    <property type="entry name" value="Trimeric LpxA-like enzymes"/>
    <property type="match status" value="2"/>
</dbReference>
<dbReference type="InterPro" id="IPR011004">
    <property type="entry name" value="Trimer_LpxA-like_sf"/>
</dbReference>
<dbReference type="SUPFAM" id="SSF56801">
    <property type="entry name" value="Acetyl-CoA synthetase-like"/>
    <property type="match status" value="1"/>
</dbReference>
<feature type="compositionally biased region" description="Low complexity" evidence="3">
    <location>
        <begin position="701"/>
        <end position="711"/>
    </location>
</feature>
<feature type="transmembrane region" description="Helical" evidence="4">
    <location>
        <begin position="1167"/>
        <end position="1190"/>
    </location>
</feature>
<organism evidence="6 7">
    <name type="scientific">Actinomycetospora succinea</name>
    <dbReference type="NCBI Taxonomy" id="663603"/>
    <lineage>
        <taxon>Bacteria</taxon>
        <taxon>Bacillati</taxon>
        <taxon>Actinomycetota</taxon>
        <taxon>Actinomycetes</taxon>
        <taxon>Pseudonocardiales</taxon>
        <taxon>Pseudonocardiaceae</taxon>
        <taxon>Actinomycetospora</taxon>
    </lineage>
</organism>
<feature type="transmembrane region" description="Helical" evidence="4">
    <location>
        <begin position="1462"/>
        <end position="1480"/>
    </location>
</feature>
<dbReference type="PANTHER" id="PTHR45527">
    <property type="entry name" value="NONRIBOSOMAL PEPTIDE SYNTHETASE"/>
    <property type="match status" value="1"/>
</dbReference>
<dbReference type="GO" id="GO:0043041">
    <property type="term" value="P:amino acid activation for nonribosomal peptide biosynthetic process"/>
    <property type="evidence" value="ECO:0007669"/>
    <property type="project" value="TreeGrafter"/>
</dbReference>
<evidence type="ECO:0000313" key="7">
    <source>
        <dbReference type="Proteomes" id="UP000295705"/>
    </source>
</evidence>
<feature type="compositionally biased region" description="Low complexity" evidence="3">
    <location>
        <begin position="457"/>
        <end position="471"/>
    </location>
</feature>
<keyword evidence="7" id="KW-1185">Reference proteome</keyword>
<accession>A0A4R6VRZ6</accession>
<dbReference type="InterPro" id="IPR009081">
    <property type="entry name" value="PP-bd_ACP"/>
</dbReference>
<dbReference type="Pfam" id="PF00501">
    <property type="entry name" value="AMP-binding"/>
    <property type="match status" value="1"/>
</dbReference>